<protein>
    <submittedName>
        <fullName evidence="1">Uncharacterized protein</fullName>
    </submittedName>
</protein>
<dbReference type="PhylomeDB" id="A0A0G4FZJ1"/>
<dbReference type="SUPFAM" id="SSF48403">
    <property type="entry name" value="Ankyrin repeat"/>
    <property type="match status" value="1"/>
</dbReference>
<accession>A0A0G4FZJ1</accession>
<dbReference type="EMBL" id="CDMZ01000766">
    <property type="protein sequence ID" value="CEM21046.1"/>
    <property type="molecule type" value="Genomic_DNA"/>
</dbReference>
<reference evidence="1" key="1">
    <citation type="submission" date="2014-11" db="EMBL/GenBank/DDBJ databases">
        <authorList>
            <person name="Otto D Thomas"/>
            <person name="Naeem Raeece"/>
        </authorList>
    </citation>
    <scope>NUCLEOTIDE SEQUENCE</scope>
</reference>
<gene>
    <name evidence="1" type="ORF">Cvel_19552</name>
</gene>
<sequence>MNSHVRCKLPLQVVVEGSGFDDRLVASIIESLAHAGANLDQSTPTGQTPLSAACSRQLVKTAQVLVGRGVTVGCMSRKGELRMSPLIESVKGLNEPLVSVLLEGGQTL</sequence>
<dbReference type="InterPro" id="IPR036770">
    <property type="entry name" value="Ankyrin_rpt-contain_sf"/>
</dbReference>
<evidence type="ECO:0000313" key="1">
    <source>
        <dbReference type="EMBL" id="CEM21046.1"/>
    </source>
</evidence>
<proteinExistence type="predicted"/>
<dbReference type="AlphaFoldDB" id="A0A0G4FZJ1"/>
<organism evidence="1">
    <name type="scientific">Chromera velia CCMP2878</name>
    <dbReference type="NCBI Taxonomy" id="1169474"/>
    <lineage>
        <taxon>Eukaryota</taxon>
        <taxon>Sar</taxon>
        <taxon>Alveolata</taxon>
        <taxon>Colpodellida</taxon>
        <taxon>Chromeraceae</taxon>
        <taxon>Chromera</taxon>
    </lineage>
</organism>
<dbReference type="VEuPathDB" id="CryptoDB:Cvel_19552"/>
<name>A0A0G4FZJ1_9ALVE</name>
<dbReference type="Gene3D" id="1.25.40.20">
    <property type="entry name" value="Ankyrin repeat-containing domain"/>
    <property type="match status" value="1"/>
</dbReference>